<feature type="region of interest" description="Disordered" evidence="1">
    <location>
        <begin position="131"/>
        <end position="151"/>
    </location>
</feature>
<dbReference type="EMBL" id="CAEZVY010000041">
    <property type="protein sequence ID" value="CAB4640105.1"/>
    <property type="molecule type" value="Genomic_DNA"/>
</dbReference>
<proteinExistence type="predicted"/>
<gene>
    <name evidence="2" type="ORF">UFOPK2158_00512</name>
</gene>
<sequence length="151" mass="16192">MSQHLPQRLVLDFADHVPQGVDDATGSHVGDAFLWAKPAHLRITDQISANVANTRNERLHRFAYHHLSQLSNRRALHVVTAANCENQAVSRNGGVVSVQDQICSRVVRVLVHSVGPVPVLASGEADVEGLGGDNFGHQRPPSVSATVSNTG</sequence>
<protein>
    <submittedName>
        <fullName evidence="2">Unannotated protein</fullName>
    </submittedName>
</protein>
<feature type="compositionally biased region" description="Polar residues" evidence="1">
    <location>
        <begin position="141"/>
        <end position="151"/>
    </location>
</feature>
<organism evidence="2">
    <name type="scientific">freshwater metagenome</name>
    <dbReference type="NCBI Taxonomy" id="449393"/>
    <lineage>
        <taxon>unclassified sequences</taxon>
        <taxon>metagenomes</taxon>
        <taxon>ecological metagenomes</taxon>
    </lineage>
</organism>
<evidence type="ECO:0000256" key="1">
    <source>
        <dbReference type="SAM" id="MobiDB-lite"/>
    </source>
</evidence>
<reference evidence="2" key="1">
    <citation type="submission" date="2020-05" db="EMBL/GenBank/DDBJ databases">
        <authorList>
            <person name="Chiriac C."/>
            <person name="Salcher M."/>
            <person name="Ghai R."/>
            <person name="Kavagutti S V."/>
        </authorList>
    </citation>
    <scope>NUCLEOTIDE SEQUENCE</scope>
</reference>
<accession>A0A6J6JUU9</accession>
<evidence type="ECO:0000313" key="2">
    <source>
        <dbReference type="EMBL" id="CAB4640105.1"/>
    </source>
</evidence>
<name>A0A6J6JUU9_9ZZZZ</name>
<dbReference type="AlphaFoldDB" id="A0A6J6JUU9"/>